<dbReference type="EMBL" id="QSOB01000007">
    <property type="protein sequence ID" value="RGI69022.1"/>
    <property type="molecule type" value="Genomic_DNA"/>
</dbReference>
<feature type="region of interest" description="Disordered" evidence="1">
    <location>
        <begin position="99"/>
        <end position="202"/>
    </location>
</feature>
<comment type="caution">
    <text evidence="2">The sequence shown here is derived from an EMBL/GenBank/DDBJ whole genome shotgun (WGS) entry which is preliminary data.</text>
</comment>
<dbReference type="Proteomes" id="UP000260642">
    <property type="component" value="Unassembled WGS sequence"/>
</dbReference>
<sequence>MAEMKNICGKIPMDLHEKVREEIELTESSTQKFLQQVIEEHFDRLEGKGEISMEEVRTVAVQVSEELFQRLKVVIGKKHMKQKAFLIQIIEEALEKAEAEWQSKDQPEESEQTTEELGTEETQPEESTEPERESEPEEESEPEGESEPDGESEPKEENEPEGESEPKEENEPEGESETEEETEPEGEIDLEQETKAEEPTEW</sequence>
<feature type="compositionally biased region" description="Acidic residues" evidence="1">
    <location>
        <begin position="170"/>
        <end position="191"/>
    </location>
</feature>
<dbReference type="AlphaFoldDB" id="A0A3E4EE90"/>
<name>A0A3E4EE90_9FIRM</name>
<feature type="compositionally biased region" description="Basic and acidic residues" evidence="1">
    <location>
        <begin position="192"/>
        <end position="202"/>
    </location>
</feature>
<evidence type="ECO:0000313" key="3">
    <source>
        <dbReference type="Proteomes" id="UP000260642"/>
    </source>
</evidence>
<feature type="compositionally biased region" description="Acidic residues" evidence="1">
    <location>
        <begin position="108"/>
        <end position="151"/>
    </location>
</feature>
<evidence type="ECO:0000313" key="2">
    <source>
        <dbReference type="EMBL" id="RGI69022.1"/>
    </source>
</evidence>
<reference evidence="2 3" key="1">
    <citation type="submission" date="2018-08" db="EMBL/GenBank/DDBJ databases">
        <title>A genome reference for cultivated species of the human gut microbiota.</title>
        <authorList>
            <person name="Zou Y."/>
            <person name="Xue W."/>
            <person name="Luo G."/>
        </authorList>
    </citation>
    <scope>NUCLEOTIDE SEQUENCE [LARGE SCALE GENOMIC DNA]</scope>
    <source>
        <strain evidence="2 3">TM10-3</strain>
    </source>
</reference>
<accession>A0A3E4EE90</accession>
<evidence type="ECO:0000256" key="1">
    <source>
        <dbReference type="SAM" id="MobiDB-lite"/>
    </source>
</evidence>
<dbReference type="RefSeq" id="WP_117482313.1">
    <property type="nucleotide sequence ID" value="NZ_QSOB01000007.1"/>
</dbReference>
<gene>
    <name evidence="2" type="ORF">DXD95_06420</name>
</gene>
<proteinExistence type="predicted"/>
<organism evidence="2 3">
    <name type="scientific">Agathobacter rectalis</name>
    <dbReference type="NCBI Taxonomy" id="39491"/>
    <lineage>
        <taxon>Bacteria</taxon>
        <taxon>Bacillati</taxon>
        <taxon>Bacillota</taxon>
        <taxon>Clostridia</taxon>
        <taxon>Lachnospirales</taxon>
        <taxon>Lachnospiraceae</taxon>
        <taxon>Agathobacter</taxon>
    </lineage>
</organism>
<protein>
    <submittedName>
        <fullName evidence="2">Uncharacterized protein</fullName>
    </submittedName>
</protein>